<reference evidence="1" key="1">
    <citation type="submission" date="2005-10" db="EMBL/GenBank/DDBJ databases">
        <authorList>
            <person name="Loftus B.J."/>
            <person name="Nene V.M."/>
            <person name="Hannick L.I."/>
            <person name="Bidwell S."/>
            <person name="Haas B."/>
            <person name="Amedeo P."/>
            <person name="Orvis J."/>
            <person name="Wortman J.R."/>
            <person name="White O.R."/>
            <person name="Salzberg S."/>
            <person name="Shumway M."/>
            <person name="Koo H."/>
            <person name="Zhao Y."/>
            <person name="Holmes M."/>
            <person name="Miller J."/>
            <person name="Schatz M."/>
            <person name="Pop M."/>
            <person name="Pai G."/>
            <person name="Utterback T."/>
            <person name="Rogers Y.-H."/>
            <person name="Kravitz S."/>
            <person name="Fraser C.M."/>
        </authorList>
    </citation>
    <scope>NUCLEOTIDE SEQUENCE</scope>
    <source>
        <strain evidence="1">Liverpool</strain>
    </source>
</reference>
<dbReference type="Proteomes" id="UP000682892">
    <property type="component" value="Unassembled WGS sequence"/>
</dbReference>
<dbReference type="EMBL" id="CH477282">
    <property type="protein sequence ID" value="EAT44900.1"/>
    <property type="molecule type" value="Genomic_DNA"/>
</dbReference>
<accession>Q17EH9</accession>
<organism evidence="1 2">
    <name type="scientific">Aedes aegypti</name>
    <name type="common">Yellowfever mosquito</name>
    <name type="synonym">Culex aegypti</name>
    <dbReference type="NCBI Taxonomy" id="7159"/>
    <lineage>
        <taxon>Eukaryota</taxon>
        <taxon>Metazoa</taxon>
        <taxon>Ecdysozoa</taxon>
        <taxon>Arthropoda</taxon>
        <taxon>Hexapoda</taxon>
        <taxon>Insecta</taxon>
        <taxon>Pterygota</taxon>
        <taxon>Neoptera</taxon>
        <taxon>Endopterygota</taxon>
        <taxon>Diptera</taxon>
        <taxon>Nematocera</taxon>
        <taxon>Culicoidea</taxon>
        <taxon>Culicidae</taxon>
        <taxon>Culicinae</taxon>
        <taxon>Aedini</taxon>
        <taxon>Aedes</taxon>
        <taxon>Stegomyia</taxon>
    </lineage>
</organism>
<evidence type="ECO:0000313" key="1">
    <source>
        <dbReference type="EMBL" id="EAT44900.1"/>
    </source>
</evidence>
<protein>
    <submittedName>
        <fullName evidence="1">AAEL003806-PA</fullName>
    </submittedName>
</protein>
<name>Q17EH9_AEDAE</name>
<dbReference type="HOGENOM" id="CLU_2887642_0_0_1"/>
<evidence type="ECO:0000313" key="2">
    <source>
        <dbReference type="Proteomes" id="UP000682892"/>
    </source>
</evidence>
<reference evidence="1" key="2">
    <citation type="journal article" date="2007" name="Science">
        <title>Genome sequence of Aedes aegypti, a major arbovirus vector.</title>
        <authorList>
            <person name="Nene V."/>
            <person name="Wortman J.R."/>
            <person name="Lawson D."/>
            <person name="Haas B."/>
            <person name="Kodira C."/>
            <person name="Tu Z.J."/>
            <person name="Loftus B."/>
            <person name="Xi Z."/>
            <person name="Megy K."/>
            <person name="Grabherr M."/>
            <person name="Ren Q."/>
            <person name="Zdobnov E.M."/>
            <person name="Lobo N.F."/>
            <person name="Campbell K.S."/>
            <person name="Brown S.E."/>
            <person name="Bonaldo M.F."/>
            <person name="Zhu J."/>
            <person name="Sinkins S.P."/>
            <person name="Hogenkamp D.G."/>
            <person name="Amedeo P."/>
            <person name="Arensburger P."/>
            <person name="Atkinson P.W."/>
            <person name="Bidwell S."/>
            <person name="Biedler J."/>
            <person name="Birney E."/>
            <person name="Bruggner R.V."/>
            <person name="Costas J."/>
            <person name="Coy M.R."/>
            <person name="Crabtree J."/>
            <person name="Crawford M."/>
            <person name="Debruyn B."/>
            <person name="Decaprio D."/>
            <person name="Eiglmeier K."/>
            <person name="Eisenstadt E."/>
            <person name="El-Dorry H."/>
            <person name="Gelbart W.M."/>
            <person name="Gomes S.L."/>
            <person name="Hammond M."/>
            <person name="Hannick L.I."/>
            <person name="Hogan J.R."/>
            <person name="Holmes M.H."/>
            <person name="Jaffe D."/>
            <person name="Johnston J.S."/>
            <person name="Kennedy R.C."/>
            <person name="Koo H."/>
            <person name="Kravitz S."/>
            <person name="Kriventseva E.V."/>
            <person name="Kulp D."/>
            <person name="Labutti K."/>
            <person name="Lee E."/>
            <person name="Li S."/>
            <person name="Lovin D.D."/>
            <person name="Mao C."/>
            <person name="Mauceli E."/>
            <person name="Menck C.F."/>
            <person name="Miller J.R."/>
            <person name="Montgomery P."/>
            <person name="Mori A."/>
            <person name="Nascimento A.L."/>
            <person name="Naveira H.F."/>
            <person name="Nusbaum C."/>
            <person name="O'leary S."/>
            <person name="Orvis J."/>
            <person name="Pertea M."/>
            <person name="Quesneville H."/>
            <person name="Reidenbach K.R."/>
            <person name="Rogers Y.H."/>
            <person name="Roth C.W."/>
            <person name="Schneider J.R."/>
            <person name="Schatz M."/>
            <person name="Shumway M."/>
            <person name="Stanke M."/>
            <person name="Stinson E.O."/>
            <person name="Tubio J.M."/>
            <person name="Vanzee J.P."/>
            <person name="Verjovski-Almeida S."/>
            <person name="Werner D."/>
            <person name="White O."/>
            <person name="Wyder S."/>
            <person name="Zeng Q."/>
            <person name="Zhao Q."/>
            <person name="Zhao Y."/>
            <person name="Hill C.A."/>
            <person name="Raikhel A.S."/>
            <person name="Soares M.B."/>
            <person name="Knudson D.L."/>
            <person name="Lee N.H."/>
            <person name="Galagan J."/>
            <person name="Salzberg S.L."/>
            <person name="Paulsen I.T."/>
            <person name="Dimopoulos G."/>
            <person name="Collins F.H."/>
            <person name="Birren B."/>
            <person name="Fraser-Liggett C.M."/>
            <person name="Severson D.W."/>
        </authorList>
    </citation>
    <scope>NUCLEOTIDE SEQUENCE [LARGE SCALE GENOMIC DNA]</scope>
    <source>
        <strain evidence="1">Liverpool</strain>
    </source>
</reference>
<gene>
    <name evidence="1" type="ORF">AaeL_AAEL003806</name>
</gene>
<dbReference type="AlphaFoldDB" id="Q17EH9"/>
<sequence>MATSFSAVLENSDDSAVPKRRKLMVMMSEPRKNRRSPIGVRVKMCGDPDCGEQGETCAPPFVA</sequence>
<proteinExistence type="predicted"/>
<reference evidence="1" key="3">
    <citation type="submission" date="2012-09" db="EMBL/GenBank/DDBJ databases">
        <authorList>
            <consortium name="VectorBase"/>
        </authorList>
    </citation>
    <scope>NUCLEOTIDE SEQUENCE</scope>
    <source>
        <strain evidence="1">Liverpool</strain>
    </source>
</reference>
<dbReference type="PaxDb" id="7159-AAEL003806-PA"/>